<name>A0A7W4DEP7_9GAMM</name>
<dbReference type="RefSeq" id="WP_182835113.1">
    <property type="nucleotide sequence ID" value="NZ_JACJFN010000005.1"/>
</dbReference>
<sequence>MNIKARARQLGQGMTEYIIIVALIAIAAIVVYNLFGDTVRGQVGDMAAELGGQTATDQGAAAGTEAGAEAAEDYELGDFKQAE</sequence>
<feature type="compositionally biased region" description="Low complexity" evidence="1">
    <location>
        <begin position="58"/>
        <end position="69"/>
    </location>
</feature>
<protein>
    <recommendedName>
        <fullName evidence="5">Pilus assembly protein Flp/PilA</fullName>
    </recommendedName>
</protein>
<gene>
    <name evidence="3" type="ORF">H3H45_18165</name>
</gene>
<keyword evidence="2" id="KW-0472">Membrane</keyword>
<keyword evidence="2" id="KW-1133">Transmembrane helix</keyword>
<feature type="transmembrane region" description="Helical" evidence="2">
    <location>
        <begin position="17"/>
        <end position="35"/>
    </location>
</feature>
<evidence type="ECO:0000313" key="4">
    <source>
        <dbReference type="Proteomes" id="UP000581189"/>
    </source>
</evidence>
<evidence type="ECO:0000313" key="3">
    <source>
        <dbReference type="EMBL" id="MBB1521173.1"/>
    </source>
</evidence>
<dbReference type="Proteomes" id="UP000581189">
    <property type="component" value="Unassembled WGS sequence"/>
</dbReference>
<evidence type="ECO:0000256" key="1">
    <source>
        <dbReference type="SAM" id="MobiDB-lite"/>
    </source>
</evidence>
<accession>A0A7W4DEP7</accession>
<comment type="caution">
    <text evidence="3">The sequence shown here is derived from an EMBL/GenBank/DDBJ whole genome shotgun (WGS) entry which is preliminary data.</text>
</comment>
<proteinExistence type="predicted"/>
<feature type="region of interest" description="Disordered" evidence="1">
    <location>
        <begin position="58"/>
        <end position="83"/>
    </location>
</feature>
<evidence type="ECO:0008006" key="5">
    <source>
        <dbReference type="Google" id="ProtNLM"/>
    </source>
</evidence>
<keyword evidence="2" id="KW-0812">Transmembrane</keyword>
<dbReference type="AlphaFoldDB" id="A0A7W4DEP7"/>
<dbReference type="EMBL" id="JACJFN010000005">
    <property type="protein sequence ID" value="MBB1521173.1"/>
    <property type="molecule type" value="Genomic_DNA"/>
</dbReference>
<organism evidence="3 4">
    <name type="scientific">Aquipseudomonas guryensis</name>
    <dbReference type="NCBI Taxonomy" id="2759165"/>
    <lineage>
        <taxon>Bacteria</taxon>
        <taxon>Pseudomonadati</taxon>
        <taxon>Pseudomonadota</taxon>
        <taxon>Gammaproteobacteria</taxon>
        <taxon>Pseudomonadales</taxon>
        <taxon>Pseudomonadaceae</taxon>
        <taxon>Aquipseudomonas</taxon>
    </lineage>
</organism>
<reference evidence="3 4" key="1">
    <citation type="submission" date="2020-08" db="EMBL/GenBank/DDBJ databases">
        <authorList>
            <person name="Kim C.M."/>
        </authorList>
    </citation>
    <scope>NUCLEOTIDE SEQUENCE [LARGE SCALE GENOMIC DNA]</scope>
    <source>
        <strain evidence="3 4">SR9</strain>
    </source>
</reference>
<evidence type="ECO:0000256" key="2">
    <source>
        <dbReference type="SAM" id="Phobius"/>
    </source>
</evidence>
<keyword evidence="4" id="KW-1185">Reference proteome</keyword>